<proteinExistence type="predicted"/>
<dbReference type="Proteomes" id="UP001164539">
    <property type="component" value="Chromosome 3"/>
</dbReference>
<comment type="caution">
    <text evidence="1">The sequence shown here is derived from an EMBL/GenBank/DDBJ whole genome shotgun (WGS) entry which is preliminary data.</text>
</comment>
<keyword evidence="2" id="KW-1185">Reference proteome</keyword>
<gene>
    <name evidence="1" type="ORF">OWV82_005970</name>
</gene>
<name>A0ACC1YH12_MELAZ</name>
<sequence length="439" mass="49660">MAKENNFLDPVPPFYDGEGFPYAPTDWPNPGDTWGWKVGRRISASGYYTDRFLIPPRSLQKSTCPKHFASRCSVEHYILKEFPNADIDAFFASFVWRIPSTLSCSGKAKATSHSQKNVEEEKEEIPLPLKWKRKHTAASSSAKRRTRQSLRQAVPKDTDGEIEFCSLNEEAATPNKDTKSTSDCKDDQPENDSIADNRSPLKCMAENFDSYISSLDDILQKPLSEASLANAATINSPTQDDELAEAQSHSKLSSLLDMDFPSLVSSKNIYELIHLASNLRKDPNLSAEKLLKLKLIEEIPSYGKVFLENKRITEQAKHFFAVLEANKTMVISLKKEYIEKKEKVARLQTELESNLLAVREIDDQISKLKSQQVEIMKTVEVKKTTMAELSNDQQKVADAIKKTVHEVQLANSKRAEWELKQENAEKCQAEILTRFGPLK</sequence>
<evidence type="ECO:0000313" key="1">
    <source>
        <dbReference type="EMBL" id="KAJ4722477.1"/>
    </source>
</evidence>
<evidence type="ECO:0000313" key="2">
    <source>
        <dbReference type="Proteomes" id="UP001164539"/>
    </source>
</evidence>
<dbReference type="EMBL" id="CM051396">
    <property type="protein sequence ID" value="KAJ4722477.1"/>
    <property type="molecule type" value="Genomic_DNA"/>
</dbReference>
<protein>
    <submittedName>
        <fullName evidence="1">Protein OBERON 1</fullName>
    </submittedName>
</protein>
<reference evidence="1 2" key="1">
    <citation type="journal article" date="2023" name="Science">
        <title>Complex scaffold remodeling in plant triterpene biosynthesis.</title>
        <authorList>
            <person name="De La Pena R."/>
            <person name="Hodgson H."/>
            <person name="Liu J.C."/>
            <person name="Stephenson M.J."/>
            <person name="Martin A.C."/>
            <person name="Owen C."/>
            <person name="Harkess A."/>
            <person name="Leebens-Mack J."/>
            <person name="Jimenez L.E."/>
            <person name="Osbourn A."/>
            <person name="Sattely E.S."/>
        </authorList>
    </citation>
    <scope>NUCLEOTIDE SEQUENCE [LARGE SCALE GENOMIC DNA]</scope>
    <source>
        <strain evidence="2">cv. JPN11</strain>
        <tissue evidence="1">Leaf</tissue>
    </source>
</reference>
<organism evidence="1 2">
    <name type="scientific">Melia azedarach</name>
    <name type="common">Chinaberry tree</name>
    <dbReference type="NCBI Taxonomy" id="155640"/>
    <lineage>
        <taxon>Eukaryota</taxon>
        <taxon>Viridiplantae</taxon>
        <taxon>Streptophyta</taxon>
        <taxon>Embryophyta</taxon>
        <taxon>Tracheophyta</taxon>
        <taxon>Spermatophyta</taxon>
        <taxon>Magnoliopsida</taxon>
        <taxon>eudicotyledons</taxon>
        <taxon>Gunneridae</taxon>
        <taxon>Pentapetalae</taxon>
        <taxon>rosids</taxon>
        <taxon>malvids</taxon>
        <taxon>Sapindales</taxon>
        <taxon>Meliaceae</taxon>
        <taxon>Melia</taxon>
    </lineage>
</organism>
<accession>A0ACC1YH12</accession>